<dbReference type="PANTHER" id="PTHR31379:SF1">
    <property type="entry name" value="F-BOX C PROTEIN-RELATED"/>
    <property type="match status" value="1"/>
</dbReference>
<feature type="region of interest" description="Disordered" evidence="1">
    <location>
        <begin position="120"/>
        <end position="174"/>
    </location>
</feature>
<protein>
    <recommendedName>
        <fullName evidence="4">DUF38 domain-containing protein</fullName>
    </recommendedName>
</protein>
<dbReference type="InterPro" id="IPR021942">
    <property type="entry name" value="DUF3557"/>
</dbReference>
<evidence type="ECO:0000256" key="1">
    <source>
        <dbReference type="SAM" id="MobiDB-lite"/>
    </source>
</evidence>
<proteinExistence type="predicted"/>
<keyword evidence="3" id="KW-1185">Reference proteome</keyword>
<dbReference type="Proteomes" id="UP000008068">
    <property type="component" value="Unassembled WGS sequence"/>
</dbReference>
<reference evidence="3" key="1">
    <citation type="submission" date="2011-07" db="EMBL/GenBank/DDBJ databases">
        <authorList>
            <consortium name="Caenorhabditis brenneri Sequencing and Analysis Consortium"/>
            <person name="Wilson R.K."/>
        </authorList>
    </citation>
    <scope>NUCLEOTIDE SEQUENCE [LARGE SCALE GENOMIC DNA]</scope>
    <source>
        <strain evidence="3">PB2801</strain>
    </source>
</reference>
<dbReference type="HOGENOM" id="CLU_644412_0_0_1"/>
<organism evidence="3">
    <name type="scientific">Caenorhabditis brenneri</name>
    <name type="common">Nematode worm</name>
    <dbReference type="NCBI Taxonomy" id="135651"/>
    <lineage>
        <taxon>Eukaryota</taxon>
        <taxon>Metazoa</taxon>
        <taxon>Ecdysozoa</taxon>
        <taxon>Nematoda</taxon>
        <taxon>Chromadorea</taxon>
        <taxon>Rhabditida</taxon>
        <taxon>Rhabditina</taxon>
        <taxon>Rhabditomorpha</taxon>
        <taxon>Rhabditoidea</taxon>
        <taxon>Rhabditidae</taxon>
        <taxon>Peloderinae</taxon>
        <taxon>Caenorhabditis</taxon>
    </lineage>
</organism>
<accession>G0MDI0</accession>
<evidence type="ECO:0008006" key="4">
    <source>
        <dbReference type="Google" id="ProtNLM"/>
    </source>
</evidence>
<feature type="region of interest" description="Disordered" evidence="1">
    <location>
        <begin position="79"/>
        <end position="108"/>
    </location>
</feature>
<dbReference type="EMBL" id="GL379790">
    <property type="protein sequence ID" value="EGT49410.1"/>
    <property type="molecule type" value="Genomic_DNA"/>
</dbReference>
<dbReference type="InParanoid" id="G0MDI0"/>
<dbReference type="PANTHER" id="PTHR31379">
    <property type="entry name" value="F-BOX C PROTEIN-RELATED-RELATED"/>
    <property type="match status" value="1"/>
</dbReference>
<dbReference type="AlphaFoldDB" id="G0MDI0"/>
<evidence type="ECO:0000313" key="3">
    <source>
        <dbReference type="Proteomes" id="UP000008068"/>
    </source>
</evidence>
<sequence>MANQKPMTVLSLECMMGYMEANQRFWLVARCPALRRIHQSAPLTVRDLKVEETSFVLNNYKYEFKVKAKKSEKEFDYSDYLSKLPSPRTPAPQEEGPRRPRRERTVPKRYQEDSFELIKLPRKSSAREHNRTPSLPHVAQLVPQAPTVFEDQSLERSPPSKRMRTDDEEGTSAGIEPIVTPLNRSERLRPEDICAIFTLSHVSDETLKYSAKLKNINIEDMMSRVLGKALAQKIIVRSLEVVSLATIPVAVKFRIIQNFNTTSHAFEALQARILQDGSKYETCTLQLAPGHQHLTESPILHRFKQMNLIMEAGQFEFGRVIQRLPNMKINVSNCNAPVGGIAQIARSWVETNRSLGAKLTVNLDAVLIDSWVEMIMNRLLDMIGFEWKMLGSRKCATLRLGGSNELVICLGNFDGSMMWVLEVMEVGRARAIE</sequence>
<evidence type="ECO:0000313" key="2">
    <source>
        <dbReference type="EMBL" id="EGT49410.1"/>
    </source>
</evidence>
<gene>
    <name evidence="2" type="ORF">CAEBREN_00381</name>
</gene>
<name>G0MDI0_CAEBE</name>
<feature type="compositionally biased region" description="Basic and acidic residues" evidence="1">
    <location>
        <begin position="95"/>
        <end position="108"/>
    </location>
</feature>